<dbReference type="InterPro" id="IPR003598">
    <property type="entry name" value="Ig_sub2"/>
</dbReference>
<evidence type="ECO:0000256" key="8">
    <source>
        <dbReference type="ARBA" id="ARBA00023157"/>
    </source>
</evidence>
<dbReference type="SUPFAM" id="SSF52058">
    <property type="entry name" value="L domain-like"/>
    <property type="match status" value="1"/>
</dbReference>
<dbReference type="OrthoDB" id="643377at2759"/>
<dbReference type="InterPro" id="IPR001611">
    <property type="entry name" value="Leu-rich_rpt"/>
</dbReference>
<protein>
    <recommendedName>
        <fullName evidence="13">Ig-like domain-containing protein</fullName>
    </recommendedName>
</protein>
<dbReference type="SMART" id="SM00369">
    <property type="entry name" value="LRR_TYP"/>
    <property type="match status" value="6"/>
</dbReference>
<keyword evidence="3 11" id="KW-0812">Transmembrane</keyword>
<feature type="domain" description="Ig-like" evidence="13">
    <location>
        <begin position="266"/>
        <end position="370"/>
    </location>
</feature>
<dbReference type="InterPro" id="IPR013098">
    <property type="entry name" value="Ig_I-set"/>
</dbReference>
<proteinExistence type="predicted"/>
<keyword evidence="15" id="KW-1185">Reference proteome</keyword>
<name>A0A8R2NNM5_ACYPI</name>
<evidence type="ECO:0000256" key="10">
    <source>
        <dbReference type="SAM" id="MobiDB-lite"/>
    </source>
</evidence>
<feature type="region of interest" description="Disordered" evidence="10">
    <location>
        <begin position="531"/>
        <end position="572"/>
    </location>
</feature>
<dbReference type="InterPro" id="IPR003599">
    <property type="entry name" value="Ig_sub"/>
</dbReference>
<evidence type="ECO:0000256" key="3">
    <source>
        <dbReference type="ARBA" id="ARBA00022692"/>
    </source>
</evidence>
<evidence type="ECO:0000256" key="5">
    <source>
        <dbReference type="ARBA" id="ARBA00022737"/>
    </source>
</evidence>
<dbReference type="InterPro" id="IPR013783">
    <property type="entry name" value="Ig-like_fold"/>
</dbReference>
<dbReference type="InterPro" id="IPR007110">
    <property type="entry name" value="Ig-like_dom"/>
</dbReference>
<dbReference type="Gene3D" id="3.80.10.10">
    <property type="entry name" value="Ribonuclease Inhibitor"/>
    <property type="match status" value="2"/>
</dbReference>
<dbReference type="AlphaFoldDB" id="A0A8R2NNM5"/>
<reference evidence="14" key="2">
    <citation type="submission" date="2022-06" db="UniProtKB">
        <authorList>
            <consortium name="EnsemblMetazoa"/>
        </authorList>
    </citation>
    <scope>IDENTIFICATION</scope>
</reference>
<dbReference type="InterPro" id="IPR000483">
    <property type="entry name" value="Cys-rich_flank_reg_C"/>
</dbReference>
<dbReference type="GeneID" id="100167037"/>
<keyword evidence="6 11" id="KW-1133">Transmembrane helix</keyword>
<evidence type="ECO:0000256" key="2">
    <source>
        <dbReference type="ARBA" id="ARBA00022614"/>
    </source>
</evidence>
<dbReference type="FunFam" id="3.80.10.10:FF:000082">
    <property type="entry name" value="Leucine-rich repeat-containing 24"/>
    <property type="match status" value="1"/>
</dbReference>
<dbReference type="InterPro" id="IPR036179">
    <property type="entry name" value="Ig-like_dom_sf"/>
</dbReference>
<reference evidence="15" key="1">
    <citation type="submission" date="2010-06" db="EMBL/GenBank/DDBJ databases">
        <authorList>
            <person name="Jiang H."/>
            <person name="Abraham K."/>
            <person name="Ali S."/>
            <person name="Alsbrooks S.L."/>
            <person name="Anim B.N."/>
            <person name="Anosike U.S."/>
            <person name="Attaway T."/>
            <person name="Bandaranaike D.P."/>
            <person name="Battles P.K."/>
            <person name="Bell S.N."/>
            <person name="Bell A.V."/>
            <person name="Beltran B."/>
            <person name="Bickham C."/>
            <person name="Bustamante Y."/>
            <person name="Caleb T."/>
            <person name="Canada A."/>
            <person name="Cardenas V."/>
            <person name="Carter K."/>
            <person name="Chacko J."/>
            <person name="Chandrabose M.N."/>
            <person name="Chavez D."/>
            <person name="Chavez A."/>
            <person name="Chen L."/>
            <person name="Chu H.-S."/>
            <person name="Claassen K.J."/>
            <person name="Cockrell R."/>
            <person name="Collins M."/>
            <person name="Cooper J.A."/>
            <person name="Cree A."/>
            <person name="Curry S.M."/>
            <person name="Da Y."/>
            <person name="Dao M.D."/>
            <person name="Das B."/>
            <person name="Davila M.-L."/>
            <person name="Davy-Carroll L."/>
            <person name="Denson S."/>
            <person name="Dinh H."/>
            <person name="Ebong V.E."/>
            <person name="Edwards J.R."/>
            <person name="Egan A."/>
            <person name="El-Daye J."/>
            <person name="Escobedo L."/>
            <person name="Fernandez S."/>
            <person name="Fernando P.R."/>
            <person name="Flagg N."/>
            <person name="Forbes L.D."/>
            <person name="Fowler R.G."/>
            <person name="Fu Q."/>
            <person name="Gabisi R.A."/>
            <person name="Ganer J."/>
            <person name="Garbino Pronczuk A."/>
            <person name="Garcia R.M."/>
            <person name="Garner T."/>
            <person name="Garrett T.E."/>
            <person name="Gonzalez D.A."/>
            <person name="Hamid H."/>
            <person name="Hawkins E.S."/>
            <person name="Hirani K."/>
            <person name="Hogues M.E."/>
            <person name="Hollins B."/>
            <person name="Hsiao C.-H."/>
            <person name="Jabil R."/>
            <person name="James M.L."/>
            <person name="Jhangiani S.N."/>
            <person name="Johnson B."/>
            <person name="Johnson Q."/>
            <person name="Joshi V."/>
            <person name="Kalu J.B."/>
            <person name="Kam C."/>
            <person name="Kashfia A."/>
            <person name="Keebler J."/>
            <person name="Kisamo H."/>
            <person name="Kovar C.L."/>
            <person name="Lago L.A."/>
            <person name="Lai C.-Y."/>
            <person name="Laidlaw J."/>
            <person name="Lara F."/>
            <person name="Le T.-K."/>
            <person name="Lee S.L."/>
            <person name="Legall F.H."/>
            <person name="Lemon S.J."/>
            <person name="Lewis L.R."/>
            <person name="Li B."/>
            <person name="Liu Y."/>
            <person name="Liu Y.-S."/>
            <person name="Lopez J."/>
            <person name="Lozado R.J."/>
            <person name="Lu J."/>
            <person name="Madu R.C."/>
            <person name="Maheshwari M."/>
            <person name="Maheshwari R."/>
            <person name="Malloy K."/>
            <person name="Martinez E."/>
            <person name="Mathew T."/>
            <person name="Mercado I.C."/>
            <person name="Mercado C."/>
            <person name="Meyer B."/>
            <person name="Montgomery K."/>
            <person name="Morgan M.B."/>
            <person name="Munidasa M."/>
            <person name="Nazareth L.V."/>
            <person name="Nelson J."/>
            <person name="Ng B.M."/>
            <person name="Nguyen N.B."/>
            <person name="Nguyen P.Q."/>
            <person name="Nguyen T."/>
            <person name="Obregon M."/>
            <person name="Okwuonu G.O."/>
            <person name="Onwere C.G."/>
            <person name="Orozco G."/>
            <person name="Parra A."/>
            <person name="Patel S."/>
            <person name="Patil S."/>
            <person name="Perez A."/>
            <person name="Perez Y."/>
            <person name="Pham C."/>
            <person name="Primus E.L."/>
            <person name="Pu L.-L."/>
            <person name="Puazo M."/>
            <person name="Qin X."/>
            <person name="Quiroz J.B."/>
            <person name="Reese J."/>
            <person name="Richards S."/>
            <person name="Rives C.M."/>
            <person name="Robberts R."/>
            <person name="Ruiz S.J."/>
            <person name="Ruiz M.J."/>
            <person name="Santibanez J."/>
            <person name="Schneider B.W."/>
            <person name="Sisson I."/>
            <person name="Smith M."/>
            <person name="Sodergren E."/>
            <person name="Song X.-Z."/>
            <person name="Song B.B."/>
            <person name="Summersgill H."/>
            <person name="Thelus R."/>
            <person name="Thornton R.D."/>
            <person name="Trejos Z.Y."/>
            <person name="Usmani K."/>
            <person name="Vattathil S."/>
            <person name="Villasana D."/>
            <person name="Walker D.L."/>
            <person name="Wang S."/>
            <person name="Wang K."/>
            <person name="White C.S."/>
            <person name="Williams A.C."/>
            <person name="Williamson J."/>
            <person name="Wilson K."/>
            <person name="Woghiren I.O."/>
            <person name="Woodworth J.R."/>
            <person name="Worley K.C."/>
            <person name="Wright R.A."/>
            <person name="Wu W."/>
            <person name="Young L."/>
            <person name="Zhang L."/>
            <person name="Zhang J."/>
            <person name="Zhu Y."/>
            <person name="Muzny D.M."/>
            <person name="Weinstock G."/>
            <person name="Gibbs R.A."/>
        </authorList>
    </citation>
    <scope>NUCLEOTIDE SEQUENCE [LARGE SCALE GENOMIC DNA]</scope>
    <source>
        <strain evidence="15">LSR1</strain>
    </source>
</reference>
<keyword evidence="8" id="KW-1015">Disulfide bond</keyword>
<keyword evidence="9" id="KW-0325">Glycoprotein</keyword>
<dbReference type="Gene3D" id="2.60.40.10">
    <property type="entry name" value="Immunoglobulins"/>
    <property type="match status" value="1"/>
</dbReference>
<dbReference type="OMA" id="EMKMWLV"/>
<dbReference type="InterPro" id="IPR003591">
    <property type="entry name" value="Leu-rich_rpt_typical-subtyp"/>
</dbReference>
<organism evidence="14 15">
    <name type="scientific">Acyrthosiphon pisum</name>
    <name type="common">Pea aphid</name>
    <dbReference type="NCBI Taxonomy" id="7029"/>
    <lineage>
        <taxon>Eukaryota</taxon>
        <taxon>Metazoa</taxon>
        <taxon>Ecdysozoa</taxon>
        <taxon>Arthropoda</taxon>
        <taxon>Hexapoda</taxon>
        <taxon>Insecta</taxon>
        <taxon>Pterygota</taxon>
        <taxon>Neoptera</taxon>
        <taxon>Paraneoptera</taxon>
        <taxon>Hemiptera</taxon>
        <taxon>Sternorrhyncha</taxon>
        <taxon>Aphidomorpha</taxon>
        <taxon>Aphidoidea</taxon>
        <taxon>Aphididae</taxon>
        <taxon>Macrosiphini</taxon>
        <taxon>Acyrthosiphon</taxon>
    </lineage>
</organism>
<dbReference type="Pfam" id="PF07679">
    <property type="entry name" value="I-set"/>
    <property type="match status" value="1"/>
</dbReference>
<dbReference type="SMART" id="SM00082">
    <property type="entry name" value="LRRCT"/>
    <property type="match status" value="1"/>
</dbReference>
<dbReference type="SMART" id="SM00409">
    <property type="entry name" value="IG"/>
    <property type="match status" value="1"/>
</dbReference>
<evidence type="ECO:0000256" key="11">
    <source>
        <dbReference type="SAM" id="Phobius"/>
    </source>
</evidence>
<dbReference type="InterPro" id="IPR032675">
    <property type="entry name" value="LRR_dom_sf"/>
</dbReference>
<feature type="transmembrane region" description="Helical" evidence="11">
    <location>
        <begin position="383"/>
        <end position="406"/>
    </location>
</feature>
<keyword evidence="5" id="KW-0677">Repeat</keyword>
<dbReference type="KEGG" id="api:100167037"/>
<dbReference type="PANTHER" id="PTHR24369">
    <property type="entry name" value="ANTIGEN BSP, PUTATIVE-RELATED"/>
    <property type="match status" value="1"/>
</dbReference>
<keyword evidence="2" id="KW-0433">Leucine-rich repeat</keyword>
<feature type="signal peptide" evidence="12">
    <location>
        <begin position="1"/>
        <end position="24"/>
    </location>
</feature>
<accession>A0A8R2NNM5</accession>
<dbReference type="EnsemblMetazoa" id="XM_029488355.1">
    <property type="protein sequence ID" value="XP_029344215.1"/>
    <property type="gene ID" value="LOC100167037"/>
</dbReference>
<sequence length="669" mass="70788">MARQWQLWLAAAVLAAAGATSVRADTCPEACQCKWKGGKQSVECRDKSLITVPTGIDAATQVLDVSGNNLQILPESAFARLGLLNLQRVYMSRCRIGQIDGRALWGLTNAVEIDLSRNMLTAVPTATLADVPLLRDLSLAGNPIQRVGPEAFRQCTGLVRLDLSGCELHEIAASAFVGIDRLETLKLNDNRLTELMAGTVATLHKVHGVELHENPWHCDCRMRPVKVWLTDNNVPTAVDPACASGPGRVANRTFSALAADDFACQPDILQQDDQTVQAATGDNASVSCRVHSSPAAKVSWYWNGRPLANNTAFGPFQRVFMTDDRTATGGGTGHSSLLLTNVQPSDSGQFLCVAENRAGRAEANFTLVVTRLGGLAFLANGQVAGLSVFLVFLIVTILLVIVYLLVRIKRLPPSSTRSDGKPQHLVTTAASATSNGTAAVVVQVKQPVAGQATSPATTTVVSSMAVAVGGPYGGLDAGFDQATATEPVVGGVRRPAKLTELSFATDHYDSGGFGHGGVLDAGRTVLYRSQPSNPDLIVDAPEQHSPQSQPPGAAHSQHHQQARRSASGEYRRTADDSLYSPGFWTPSDAAATDRTPIIEKSPPLPAQSVAAVCSARETVMVAAAPDPKAASLRVWKHGVQVMPPLSALKRALNKGSPDEGYQEGCGTDV</sequence>
<evidence type="ECO:0000256" key="7">
    <source>
        <dbReference type="ARBA" id="ARBA00023136"/>
    </source>
</evidence>
<comment type="subcellular location">
    <subcellularLocation>
        <location evidence="1">Membrane</location>
        <topology evidence="1">Single-pass membrane protein</topology>
    </subcellularLocation>
</comment>
<evidence type="ECO:0000313" key="15">
    <source>
        <dbReference type="Proteomes" id="UP000007819"/>
    </source>
</evidence>
<evidence type="ECO:0000313" key="14">
    <source>
        <dbReference type="EnsemblMetazoa" id="XP_029344215.1"/>
    </source>
</evidence>
<feature type="chain" id="PRO_5035926201" description="Ig-like domain-containing protein" evidence="12">
    <location>
        <begin position="25"/>
        <end position="669"/>
    </location>
</feature>
<evidence type="ECO:0000256" key="9">
    <source>
        <dbReference type="ARBA" id="ARBA00023180"/>
    </source>
</evidence>
<dbReference type="InterPro" id="IPR050541">
    <property type="entry name" value="LRR_TM_domain-containing"/>
</dbReference>
<dbReference type="SMART" id="SM00408">
    <property type="entry name" value="IGc2"/>
    <property type="match status" value="1"/>
</dbReference>
<dbReference type="RefSeq" id="XP_029344215.1">
    <property type="nucleotide sequence ID" value="XM_029488355.1"/>
</dbReference>
<keyword evidence="7 11" id="KW-0472">Membrane</keyword>
<dbReference type="Pfam" id="PF13855">
    <property type="entry name" value="LRR_8"/>
    <property type="match status" value="1"/>
</dbReference>
<evidence type="ECO:0000256" key="12">
    <source>
        <dbReference type="SAM" id="SignalP"/>
    </source>
</evidence>
<dbReference type="GO" id="GO:0005886">
    <property type="term" value="C:plasma membrane"/>
    <property type="evidence" value="ECO:0007669"/>
    <property type="project" value="TreeGrafter"/>
</dbReference>
<dbReference type="PANTHER" id="PTHR24369:SF210">
    <property type="entry name" value="CHAOPTIN-RELATED"/>
    <property type="match status" value="1"/>
</dbReference>
<dbReference type="Proteomes" id="UP000007819">
    <property type="component" value="Chromosome A1"/>
</dbReference>
<evidence type="ECO:0000256" key="4">
    <source>
        <dbReference type="ARBA" id="ARBA00022729"/>
    </source>
</evidence>
<dbReference type="PROSITE" id="PS50835">
    <property type="entry name" value="IG_LIKE"/>
    <property type="match status" value="1"/>
</dbReference>
<keyword evidence="4 12" id="KW-0732">Signal</keyword>
<evidence type="ECO:0000256" key="6">
    <source>
        <dbReference type="ARBA" id="ARBA00022989"/>
    </source>
</evidence>
<evidence type="ECO:0000259" key="13">
    <source>
        <dbReference type="PROSITE" id="PS50835"/>
    </source>
</evidence>
<evidence type="ECO:0000256" key="1">
    <source>
        <dbReference type="ARBA" id="ARBA00004167"/>
    </source>
</evidence>
<dbReference type="SUPFAM" id="SSF48726">
    <property type="entry name" value="Immunoglobulin"/>
    <property type="match status" value="1"/>
</dbReference>